<accession>K3WRJ2</accession>
<dbReference type="Gene3D" id="1.10.510.10">
    <property type="entry name" value="Transferase(Phosphotransferase) domain 1"/>
    <property type="match status" value="1"/>
</dbReference>
<dbReference type="GO" id="GO:0004672">
    <property type="term" value="F:protein kinase activity"/>
    <property type="evidence" value="ECO:0007669"/>
    <property type="project" value="InterPro"/>
</dbReference>
<name>K3WRJ2_GLOUD</name>
<dbReference type="AlphaFoldDB" id="K3WRJ2"/>
<dbReference type="Pfam" id="PF07714">
    <property type="entry name" value="PK_Tyr_Ser-Thr"/>
    <property type="match status" value="1"/>
</dbReference>
<dbReference type="STRING" id="431595.K3WRJ2"/>
<dbReference type="HOGENOM" id="CLU_1718098_0_0_1"/>
<organism evidence="2 3">
    <name type="scientific">Globisporangium ultimum (strain ATCC 200006 / CBS 805.95 / DAOM BR144)</name>
    <name type="common">Pythium ultimum</name>
    <dbReference type="NCBI Taxonomy" id="431595"/>
    <lineage>
        <taxon>Eukaryota</taxon>
        <taxon>Sar</taxon>
        <taxon>Stramenopiles</taxon>
        <taxon>Oomycota</taxon>
        <taxon>Peronosporomycetes</taxon>
        <taxon>Pythiales</taxon>
        <taxon>Pythiaceae</taxon>
        <taxon>Globisporangium</taxon>
    </lineage>
</organism>
<sequence length="153" mass="17365">STRCTHTNLRDYLQLDGNRQFVWQKLLEVALELKYLHERRIVLDYISCEHILVGTDGAAKTNGSGIELQEYYAGKGMGGTRWRLSECLRGEAPSVMSNIHSLAVCIYESMTGEAPWNDKPDYEASLLVRGVTRPKFLEEYGYPVEDLTKKCSV</sequence>
<dbReference type="PROSITE" id="PS50011">
    <property type="entry name" value="PROTEIN_KINASE_DOM"/>
    <property type="match status" value="1"/>
</dbReference>
<dbReference type="InParanoid" id="K3WRJ2"/>
<dbReference type="VEuPathDB" id="FungiDB:PYU1_G007570"/>
<dbReference type="InterPro" id="IPR011009">
    <property type="entry name" value="Kinase-like_dom_sf"/>
</dbReference>
<reference evidence="3" key="2">
    <citation type="submission" date="2010-04" db="EMBL/GenBank/DDBJ databases">
        <authorList>
            <person name="Buell R."/>
            <person name="Hamilton J."/>
            <person name="Hostetler J."/>
        </authorList>
    </citation>
    <scope>NUCLEOTIDE SEQUENCE [LARGE SCALE GENOMIC DNA]</scope>
    <source>
        <strain evidence="3">DAOM:BR144</strain>
    </source>
</reference>
<reference evidence="3" key="1">
    <citation type="journal article" date="2010" name="Genome Biol.">
        <title>Genome sequence of the necrotrophic plant pathogen Pythium ultimum reveals original pathogenicity mechanisms and effector repertoire.</title>
        <authorList>
            <person name="Levesque C.A."/>
            <person name="Brouwer H."/>
            <person name="Cano L."/>
            <person name="Hamilton J.P."/>
            <person name="Holt C."/>
            <person name="Huitema E."/>
            <person name="Raffaele S."/>
            <person name="Robideau G.P."/>
            <person name="Thines M."/>
            <person name="Win J."/>
            <person name="Zerillo M.M."/>
            <person name="Beakes G.W."/>
            <person name="Boore J.L."/>
            <person name="Busam D."/>
            <person name="Dumas B."/>
            <person name="Ferriera S."/>
            <person name="Fuerstenberg S.I."/>
            <person name="Gachon C.M."/>
            <person name="Gaulin E."/>
            <person name="Govers F."/>
            <person name="Grenville-Briggs L."/>
            <person name="Horner N."/>
            <person name="Hostetler J."/>
            <person name="Jiang R.H."/>
            <person name="Johnson J."/>
            <person name="Krajaejun T."/>
            <person name="Lin H."/>
            <person name="Meijer H.J."/>
            <person name="Moore B."/>
            <person name="Morris P."/>
            <person name="Phuntmart V."/>
            <person name="Puiu D."/>
            <person name="Shetty J."/>
            <person name="Stajich J.E."/>
            <person name="Tripathy S."/>
            <person name="Wawra S."/>
            <person name="van West P."/>
            <person name="Whitty B.R."/>
            <person name="Coutinho P.M."/>
            <person name="Henrissat B."/>
            <person name="Martin F."/>
            <person name="Thomas P.D."/>
            <person name="Tyler B.M."/>
            <person name="De Vries R.P."/>
            <person name="Kamoun S."/>
            <person name="Yandell M."/>
            <person name="Tisserat N."/>
            <person name="Buell C.R."/>
        </authorList>
    </citation>
    <scope>NUCLEOTIDE SEQUENCE</scope>
    <source>
        <strain evidence="3">DAOM:BR144</strain>
    </source>
</reference>
<evidence type="ECO:0000313" key="2">
    <source>
        <dbReference type="EnsemblProtists" id="PYU1_T007586"/>
    </source>
</evidence>
<evidence type="ECO:0000313" key="3">
    <source>
        <dbReference type="Proteomes" id="UP000019132"/>
    </source>
</evidence>
<reference evidence="2" key="3">
    <citation type="submission" date="2015-02" db="UniProtKB">
        <authorList>
            <consortium name="EnsemblProtists"/>
        </authorList>
    </citation>
    <scope>IDENTIFICATION</scope>
    <source>
        <strain evidence="2">DAOM BR144</strain>
    </source>
</reference>
<dbReference type="GO" id="GO:0005524">
    <property type="term" value="F:ATP binding"/>
    <property type="evidence" value="ECO:0007669"/>
    <property type="project" value="InterPro"/>
</dbReference>
<keyword evidence="3" id="KW-1185">Reference proteome</keyword>
<protein>
    <recommendedName>
        <fullName evidence="1">Protein kinase domain-containing protein</fullName>
    </recommendedName>
</protein>
<dbReference type="Proteomes" id="UP000019132">
    <property type="component" value="Unassembled WGS sequence"/>
</dbReference>
<dbReference type="InterPro" id="IPR000719">
    <property type="entry name" value="Prot_kinase_dom"/>
</dbReference>
<dbReference type="InterPro" id="IPR001245">
    <property type="entry name" value="Ser-Thr/Tyr_kinase_cat_dom"/>
</dbReference>
<dbReference type="EMBL" id="GL376585">
    <property type="status" value="NOT_ANNOTATED_CDS"/>
    <property type="molecule type" value="Genomic_DNA"/>
</dbReference>
<evidence type="ECO:0000259" key="1">
    <source>
        <dbReference type="PROSITE" id="PS50011"/>
    </source>
</evidence>
<proteinExistence type="predicted"/>
<dbReference type="SUPFAM" id="SSF56112">
    <property type="entry name" value="Protein kinase-like (PK-like)"/>
    <property type="match status" value="1"/>
</dbReference>
<feature type="domain" description="Protein kinase" evidence="1">
    <location>
        <begin position="1"/>
        <end position="153"/>
    </location>
</feature>
<dbReference type="EnsemblProtists" id="PYU1_T007586">
    <property type="protein sequence ID" value="PYU1_T007586"/>
    <property type="gene ID" value="PYU1_G007570"/>
</dbReference>